<keyword evidence="7" id="KW-1185">Reference proteome</keyword>
<feature type="domain" description="HTH rpiR-type" evidence="4">
    <location>
        <begin position="1"/>
        <end position="77"/>
    </location>
</feature>
<dbReference type="SUPFAM" id="SSF53697">
    <property type="entry name" value="SIS domain"/>
    <property type="match status" value="1"/>
</dbReference>
<evidence type="ECO:0000259" key="4">
    <source>
        <dbReference type="PROSITE" id="PS51071"/>
    </source>
</evidence>
<dbReference type="InterPro" id="IPR000281">
    <property type="entry name" value="HTH_RpiR"/>
</dbReference>
<dbReference type="EMBL" id="ASRV01000150">
    <property type="protein sequence ID" value="EOR24475.1"/>
    <property type="molecule type" value="Genomic_DNA"/>
</dbReference>
<dbReference type="Pfam" id="PF01418">
    <property type="entry name" value="HTH_6"/>
    <property type="match status" value="1"/>
</dbReference>
<dbReference type="Proteomes" id="UP000013988">
    <property type="component" value="Unassembled WGS sequence"/>
</dbReference>
<evidence type="ECO:0000256" key="3">
    <source>
        <dbReference type="ARBA" id="ARBA00023163"/>
    </source>
</evidence>
<dbReference type="PATRIC" id="fig|1202534.3.peg.2530"/>
<dbReference type="AlphaFoldDB" id="R9C652"/>
<evidence type="ECO:0000313" key="6">
    <source>
        <dbReference type="EMBL" id="EOR24475.1"/>
    </source>
</evidence>
<dbReference type="GO" id="GO:1901135">
    <property type="term" value="P:carbohydrate derivative metabolic process"/>
    <property type="evidence" value="ECO:0007669"/>
    <property type="project" value="InterPro"/>
</dbReference>
<dbReference type="PROSITE" id="PS51464">
    <property type="entry name" value="SIS"/>
    <property type="match status" value="1"/>
</dbReference>
<accession>R9C652</accession>
<keyword evidence="1" id="KW-0805">Transcription regulation</keyword>
<dbReference type="PANTHER" id="PTHR30514:SF21">
    <property type="entry name" value="RPIR-FAMILY TRANSCRIPTIONAL REGULATOR"/>
    <property type="match status" value="1"/>
</dbReference>
<organism evidence="6 7">
    <name type="scientific">Clostridium sartagoforme AAU1</name>
    <dbReference type="NCBI Taxonomy" id="1202534"/>
    <lineage>
        <taxon>Bacteria</taxon>
        <taxon>Bacillati</taxon>
        <taxon>Bacillota</taxon>
        <taxon>Clostridia</taxon>
        <taxon>Eubacteriales</taxon>
        <taxon>Clostridiaceae</taxon>
        <taxon>Clostridium</taxon>
    </lineage>
</organism>
<dbReference type="InterPro" id="IPR046348">
    <property type="entry name" value="SIS_dom_sf"/>
</dbReference>
<dbReference type="InterPro" id="IPR001347">
    <property type="entry name" value="SIS_dom"/>
</dbReference>
<gene>
    <name evidence="6" type="ORF">A500_12759</name>
</gene>
<evidence type="ECO:0000313" key="7">
    <source>
        <dbReference type="Proteomes" id="UP000013988"/>
    </source>
</evidence>
<keyword evidence="3" id="KW-0804">Transcription</keyword>
<dbReference type="PROSITE" id="PS51071">
    <property type="entry name" value="HTH_RPIR"/>
    <property type="match status" value="1"/>
</dbReference>
<dbReference type="GO" id="GO:0003677">
    <property type="term" value="F:DNA binding"/>
    <property type="evidence" value="ECO:0007669"/>
    <property type="project" value="UniProtKB-KW"/>
</dbReference>
<reference evidence="6 7" key="1">
    <citation type="submission" date="2013-03" db="EMBL/GenBank/DDBJ databases">
        <title>Whole genome shotgun sequencing of Clostridium sartagoforme AAU1.</title>
        <authorList>
            <person name="Joshi C.G."/>
            <person name="Duggirala S.M."/>
            <person name="Nathani N.M."/>
            <person name="Bhatt V.D."/>
            <person name="Patel A.K."/>
            <person name="Pandya P.R."/>
            <person name="KaPatel J.A."/>
        </authorList>
    </citation>
    <scope>NUCLEOTIDE SEQUENCE [LARGE SCALE GENOMIC DNA]</scope>
    <source>
        <strain evidence="6 7">AAU1</strain>
    </source>
</reference>
<feature type="domain" description="SIS" evidence="5">
    <location>
        <begin position="112"/>
        <end position="249"/>
    </location>
</feature>
<dbReference type="RefSeq" id="WP_016207875.1">
    <property type="nucleotide sequence ID" value="NZ_ASRV01000150.1"/>
</dbReference>
<keyword evidence="2" id="KW-0238">DNA-binding</keyword>
<sequence>MDILYKIQKTYGEFSGKERDIADYIMQYGDKIKNISITDLAKEIGTSGATITRFAKKIGCNSFVDMKIELGANKIEVPSIDEEGIFSAAYQYYNEVIERTKMLIDKEAILKVVKEIKKAKNIYIYGVGSSGLTGNEMMHRLLRMGFSVHSISDSHMMIINSSIVSEEDLVIGISISGETQEVVHSLRKSKENGAKTVSITSFEESSISKYSDIKFMVYNPNFIDRSRFINTQFSVMYLLDLISMVLLKDTDLSNKMQITINAIINS</sequence>
<dbReference type="GO" id="GO:0097367">
    <property type="term" value="F:carbohydrate derivative binding"/>
    <property type="evidence" value="ECO:0007669"/>
    <property type="project" value="InterPro"/>
</dbReference>
<dbReference type="OrthoDB" id="9762536at2"/>
<evidence type="ECO:0000259" key="5">
    <source>
        <dbReference type="PROSITE" id="PS51464"/>
    </source>
</evidence>
<name>R9C652_9CLOT</name>
<dbReference type="GO" id="GO:0003700">
    <property type="term" value="F:DNA-binding transcription factor activity"/>
    <property type="evidence" value="ECO:0007669"/>
    <property type="project" value="InterPro"/>
</dbReference>
<dbReference type="InterPro" id="IPR035472">
    <property type="entry name" value="RpiR-like_SIS"/>
</dbReference>
<protein>
    <submittedName>
        <fullName evidence="6">RpiR family phosphosugar-binding transcriptional regulator</fullName>
    </submittedName>
</protein>
<dbReference type="InterPro" id="IPR036388">
    <property type="entry name" value="WH-like_DNA-bd_sf"/>
</dbReference>
<dbReference type="CDD" id="cd05013">
    <property type="entry name" value="SIS_RpiR"/>
    <property type="match status" value="1"/>
</dbReference>
<comment type="caution">
    <text evidence="6">The sequence shown here is derived from an EMBL/GenBank/DDBJ whole genome shotgun (WGS) entry which is preliminary data.</text>
</comment>
<proteinExistence type="predicted"/>
<dbReference type="InterPro" id="IPR047640">
    <property type="entry name" value="RpiR-like"/>
</dbReference>
<dbReference type="SUPFAM" id="SSF46689">
    <property type="entry name" value="Homeodomain-like"/>
    <property type="match status" value="1"/>
</dbReference>
<dbReference type="Gene3D" id="1.10.10.10">
    <property type="entry name" value="Winged helix-like DNA-binding domain superfamily/Winged helix DNA-binding domain"/>
    <property type="match status" value="1"/>
</dbReference>
<dbReference type="Pfam" id="PF01380">
    <property type="entry name" value="SIS"/>
    <property type="match status" value="1"/>
</dbReference>
<evidence type="ECO:0000256" key="2">
    <source>
        <dbReference type="ARBA" id="ARBA00023125"/>
    </source>
</evidence>
<evidence type="ECO:0000256" key="1">
    <source>
        <dbReference type="ARBA" id="ARBA00023015"/>
    </source>
</evidence>
<dbReference type="PANTHER" id="PTHR30514">
    <property type="entry name" value="GLUCOKINASE"/>
    <property type="match status" value="1"/>
</dbReference>
<dbReference type="Gene3D" id="3.40.50.10490">
    <property type="entry name" value="Glucose-6-phosphate isomerase like protein, domain 1"/>
    <property type="match status" value="1"/>
</dbReference>
<dbReference type="InterPro" id="IPR009057">
    <property type="entry name" value="Homeodomain-like_sf"/>
</dbReference>